<dbReference type="PANTHER" id="PTHR33371">
    <property type="entry name" value="INTERMEMBRANE PHOSPHOLIPID TRANSPORT SYSTEM BINDING PROTEIN MLAD-RELATED"/>
    <property type="match status" value="1"/>
</dbReference>
<dbReference type="InterPro" id="IPR052336">
    <property type="entry name" value="MlaD_Phospholipid_Transporter"/>
</dbReference>
<organism evidence="3 4">
    <name type="scientific">Haloechinothrix salitolerans</name>
    <dbReference type="NCBI Taxonomy" id="926830"/>
    <lineage>
        <taxon>Bacteria</taxon>
        <taxon>Bacillati</taxon>
        <taxon>Actinomycetota</taxon>
        <taxon>Actinomycetes</taxon>
        <taxon>Pseudonocardiales</taxon>
        <taxon>Pseudonocardiaceae</taxon>
        <taxon>Haloechinothrix</taxon>
    </lineage>
</organism>
<feature type="signal peptide" evidence="1">
    <location>
        <begin position="1"/>
        <end position="21"/>
    </location>
</feature>
<evidence type="ECO:0000259" key="2">
    <source>
        <dbReference type="Pfam" id="PF02470"/>
    </source>
</evidence>
<feature type="chain" id="PRO_5045653940" evidence="1">
    <location>
        <begin position="22"/>
        <end position="410"/>
    </location>
</feature>
<name>A0ABW2BTY9_9PSEU</name>
<evidence type="ECO:0000313" key="4">
    <source>
        <dbReference type="Proteomes" id="UP001596337"/>
    </source>
</evidence>
<evidence type="ECO:0000313" key="3">
    <source>
        <dbReference type="EMBL" id="MFC6866421.1"/>
    </source>
</evidence>
<keyword evidence="1" id="KW-0732">Signal</keyword>
<dbReference type="RefSeq" id="WP_345402052.1">
    <property type="nucleotide sequence ID" value="NZ_BAABLA010000108.1"/>
</dbReference>
<dbReference type="EMBL" id="JBHSXX010000001">
    <property type="protein sequence ID" value="MFC6866421.1"/>
    <property type="molecule type" value="Genomic_DNA"/>
</dbReference>
<comment type="caution">
    <text evidence="3">The sequence shown here is derived from an EMBL/GenBank/DDBJ whole genome shotgun (WGS) entry which is preliminary data.</text>
</comment>
<feature type="domain" description="Mce/MlaD" evidence="2">
    <location>
        <begin position="28"/>
        <end position="104"/>
    </location>
</feature>
<dbReference type="InterPro" id="IPR003399">
    <property type="entry name" value="Mce/MlaD"/>
</dbReference>
<sequence length="410" mass="43762">MRRLAILAVAATALAGGAGWAASSADDGYTTHVVLPSATGLVEGSKVLIDGFDAGQVGDIEVVNGKARVALDLDDEVAPLHSGAEAAIVWKAVLGERQVDIRDGAESNPVIRDGGTLEGKMPDPVEIDKVLNALDRPTRTHLRSSIKRLNKTVGSNETELRQTLTQAGPAVAELVGVLREVGSDGRAIEQLVSETNEMISTLSRRDAVVRGIVERLSGMSRDLVREREAMRAGLAKLPEVLSTADRTLGKVPDVADEAVPLLEDLRPAAERLPSVASKLQPVLRDLRPMVARLRPTLHAADMLLQRTPALLDSTKQVLPGSESAISDLTPALSFLRPYTPEIVGWLSNWASSAGNYDSKGRYMRIFVPGSGSSFNHNPGVMPPGMVHDPYPLPGELVGQPWQDAYGSGPR</sequence>
<protein>
    <submittedName>
        <fullName evidence="3">MlaD family protein</fullName>
    </submittedName>
</protein>
<dbReference type="Proteomes" id="UP001596337">
    <property type="component" value="Unassembled WGS sequence"/>
</dbReference>
<reference evidence="4" key="1">
    <citation type="journal article" date="2019" name="Int. J. Syst. Evol. Microbiol.">
        <title>The Global Catalogue of Microorganisms (GCM) 10K type strain sequencing project: providing services to taxonomists for standard genome sequencing and annotation.</title>
        <authorList>
            <consortium name="The Broad Institute Genomics Platform"/>
            <consortium name="The Broad Institute Genome Sequencing Center for Infectious Disease"/>
            <person name="Wu L."/>
            <person name="Ma J."/>
        </authorList>
    </citation>
    <scope>NUCLEOTIDE SEQUENCE [LARGE SCALE GENOMIC DNA]</scope>
    <source>
        <strain evidence="4">KCTC 32255</strain>
    </source>
</reference>
<dbReference type="Pfam" id="PF02470">
    <property type="entry name" value="MlaD"/>
    <property type="match status" value="1"/>
</dbReference>
<accession>A0ABW2BTY9</accession>
<keyword evidence="4" id="KW-1185">Reference proteome</keyword>
<gene>
    <name evidence="3" type="ORF">ACFQGD_04620</name>
</gene>
<evidence type="ECO:0000256" key="1">
    <source>
        <dbReference type="SAM" id="SignalP"/>
    </source>
</evidence>
<dbReference type="PANTHER" id="PTHR33371:SF4">
    <property type="entry name" value="INTERMEMBRANE PHOSPHOLIPID TRANSPORT SYSTEM BINDING PROTEIN MLAD"/>
    <property type="match status" value="1"/>
</dbReference>
<proteinExistence type="predicted"/>